<comment type="caution">
    <text evidence="1">The sequence shown here is derived from an EMBL/GenBank/DDBJ whole genome shotgun (WGS) entry which is preliminary data.</text>
</comment>
<dbReference type="EMBL" id="JBHTCF010000018">
    <property type="protein sequence ID" value="MFC7309001.1"/>
    <property type="molecule type" value="Genomic_DNA"/>
</dbReference>
<dbReference type="RefSeq" id="WP_381837507.1">
    <property type="nucleotide sequence ID" value="NZ_JBHTCF010000018.1"/>
</dbReference>
<organism evidence="1 2">
    <name type="scientific">Streptomyces monticola</name>
    <dbReference type="NCBI Taxonomy" id="2666263"/>
    <lineage>
        <taxon>Bacteria</taxon>
        <taxon>Bacillati</taxon>
        <taxon>Actinomycetota</taxon>
        <taxon>Actinomycetes</taxon>
        <taxon>Kitasatosporales</taxon>
        <taxon>Streptomycetaceae</taxon>
        <taxon>Streptomyces</taxon>
    </lineage>
</organism>
<reference evidence="2" key="1">
    <citation type="journal article" date="2019" name="Int. J. Syst. Evol. Microbiol.">
        <title>The Global Catalogue of Microorganisms (GCM) 10K type strain sequencing project: providing services to taxonomists for standard genome sequencing and annotation.</title>
        <authorList>
            <consortium name="The Broad Institute Genomics Platform"/>
            <consortium name="The Broad Institute Genome Sequencing Center for Infectious Disease"/>
            <person name="Wu L."/>
            <person name="Ma J."/>
        </authorList>
    </citation>
    <scope>NUCLEOTIDE SEQUENCE [LARGE SCALE GENOMIC DNA]</scope>
    <source>
        <strain evidence="2">SYNS20</strain>
    </source>
</reference>
<proteinExistence type="predicted"/>
<evidence type="ECO:0000313" key="2">
    <source>
        <dbReference type="Proteomes" id="UP001596523"/>
    </source>
</evidence>
<name>A0ABW2JUU8_9ACTN</name>
<dbReference type="Proteomes" id="UP001596523">
    <property type="component" value="Unassembled WGS sequence"/>
</dbReference>
<protein>
    <submittedName>
        <fullName evidence="1">Uncharacterized protein</fullName>
    </submittedName>
</protein>
<keyword evidence="2" id="KW-1185">Reference proteome</keyword>
<gene>
    <name evidence="1" type="ORF">ACFQVC_32950</name>
</gene>
<accession>A0ABW2JUU8</accession>
<evidence type="ECO:0000313" key="1">
    <source>
        <dbReference type="EMBL" id="MFC7309001.1"/>
    </source>
</evidence>
<sequence>MGDFYELQLALDLPDSAELDLLRWHLGEPAEGQESYEGEEYPLLAGTGPARRIGGVLAGLLEHGPRGWSLLARQEVHPDEFAGLRHLLEWLAARTTTVGTIGYVRFYEAHVPDVLVVESGSVRQVPLELAPGAEELLPG</sequence>